<reference evidence="14 15" key="1">
    <citation type="journal article" date="2024" name="Nat. Commun.">
        <title>Phylogenomics reveals the evolutionary origins of lichenization in chlorophyte algae.</title>
        <authorList>
            <person name="Puginier C."/>
            <person name="Libourel C."/>
            <person name="Otte J."/>
            <person name="Skaloud P."/>
            <person name="Haon M."/>
            <person name="Grisel S."/>
            <person name="Petersen M."/>
            <person name="Berrin J.G."/>
            <person name="Delaux P.M."/>
            <person name="Dal Grande F."/>
            <person name="Keller J."/>
        </authorList>
    </citation>
    <scope>NUCLEOTIDE SEQUENCE [LARGE SCALE GENOMIC DNA]</scope>
    <source>
        <strain evidence="14 15">SAG 245.80</strain>
    </source>
</reference>
<evidence type="ECO:0000256" key="3">
    <source>
        <dbReference type="ARBA" id="ARBA00022448"/>
    </source>
</evidence>
<dbReference type="PRINTS" id="PR00762">
    <property type="entry name" value="CLCHANNEL"/>
</dbReference>
<dbReference type="InterPro" id="IPR014743">
    <property type="entry name" value="Cl-channel_core"/>
</dbReference>
<comment type="subcellular location">
    <subcellularLocation>
        <location evidence="1 12">Membrane</location>
        <topology evidence="1 12">Multi-pass membrane protein</topology>
    </subcellularLocation>
</comment>
<dbReference type="Pfam" id="PF00654">
    <property type="entry name" value="Voltage_CLC"/>
    <property type="match status" value="1"/>
</dbReference>
<accession>A0AAW1S4M9</accession>
<feature type="transmembrane region" description="Helical" evidence="12">
    <location>
        <begin position="314"/>
        <end position="332"/>
    </location>
</feature>
<evidence type="ECO:0000256" key="9">
    <source>
        <dbReference type="ARBA" id="ARBA00023136"/>
    </source>
</evidence>
<dbReference type="Gene3D" id="3.10.580.10">
    <property type="entry name" value="CBS-domain"/>
    <property type="match status" value="1"/>
</dbReference>
<keyword evidence="6 12" id="KW-1133">Transmembrane helix</keyword>
<dbReference type="Pfam" id="PF00571">
    <property type="entry name" value="CBS"/>
    <property type="match status" value="1"/>
</dbReference>
<name>A0AAW1S4M9_9CHLO</name>
<feature type="transmembrane region" description="Helical" evidence="12">
    <location>
        <begin position="597"/>
        <end position="621"/>
    </location>
</feature>
<dbReference type="SUPFAM" id="SSF54631">
    <property type="entry name" value="CBS-domain pair"/>
    <property type="match status" value="1"/>
</dbReference>
<evidence type="ECO:0000313" key="14">
    <source>
        <dbReference type="EMBL" id="KAK9840815.1"/>
    </source>
</evidence>
<dbReference type="AlphaFoldDB" id="A0AAW1S4M9"/>
<dbReference type="InterPro" id="IPR000644">
    <property type="entry name" value="CBS_dom"/>
</dbReference>
<dbReference type="PANTHER" id="PTHR11689">
    <property type="entry name" value="CHLORIDE CHANNEL PROTEIN CLC FAMILY MEMBER"/>
    <property type="match status" value="1"/>
</dbReference>
<dbReference type="InterPro" id="IPR001807">
    <property type="entry name" value="ClC"/>
</dbReference>
<keyword evidence="4 12" id="KW-0812">Transmembrane</keyword>
<keyword evidence="8 11" id="KW-0129">CBS domain</keyword>
<dbReference type="InterPro" id="IPR051280">
    <property type="entry name" value="Cl-channel/antiporter"/>
</dbReference>
<feature type="transmembrane region" description="Helical" evidence="12">
    <location>
        <begin position="159"/>
        <end position="179"/>
    </location>
</feature>
<evidence type="ECO:0000259" key="13">
    <source>
        <dbReference type="PROSITE" id="PS51371"/>
    </source>
</evidence>
<evidence type="ECO:0000256" key="7">
    <source>
        <dbReference type="ARBA" id="ARBA00023065"/>
    </source>
</evidence>
<feature type="transmembrane region" description="Helical" evidence="12">
    <location>
        <begin position="117"/>
        <end position="138"/>
    </location>
</feature>
<feature type="transmembrane region" description="Helical" evidence="12">
    <location>
        <begin position="412"/>
        <end position="430"/>
    </location>
</feature>
<keyword evidence="10 12" id="KW-0868">Chloride</keyword>
<feature type="transmembrane region" description="Helical" evidence="12">
    <location>
        <begin position="368"/>
        <end position="391"/>
    </location>
</feature>
<organism evidence="14 15">
    <name type="scientific">Elliptochloris bilobata</name>
    <dbReference type="NCBI Taxonomy" id="381761"/>
    <lineage>
        <taxon>Eukaryota</taxon>
        <taxon>Viridiplantae</taxon>
        <taxon>Chlorophyta</taxon>
        <taxon>core chlorophytes</taxon>
        <taxon>Trebouxiophyceae</taxon>
        <taxon>Trebouxiophyceae incertae sedis</taxon>
        <taxon>Elliptochloris clade</taxon>
        <taxon>Elliptochloris</taxon>
    </lineage>
</organism>
<feature type="transmembrane region" description="Helical" evidence="12">
    <location>
        <begin position="628"/>
        <end position="645"/>
    </location>
</feature>
<gene>
    <name evidence="14" type="ORF">WJX81_006821</name>
</gene>
<dbReference type="CDD" id="cd04591">
    <property type="entry name" value="CBS_pair_voltage-gated_CLC_euk_bac"/>
    <property type="match status" value="1"/>
</dbReference>
<comment type="caution">
    <text evidence="14">The sequence shown here is derived from an EMBL/GenBank/DDBJ whole genome shotgun (WGS) entry which is preliminary data.</text>
</comment>
<comment type="similarity">
    <text evidence="2 12">Belongs to the chloride channel (TC 2.A.49) family.</text>
</comment>
<dbReference type="PROSITE" id="PS51371">
    <property type="entry name" value="CBS"/>
    <property type="match status" value="1"/>
</dbReference>
<evidence type="ECO:0000256" key="2">
    <source>
        <dbReference type="ARBA" id="ARBA00009476"/>
    </source>
</evidence>
<keyword evidence="5" id="KW-0677">Repeat</keyword>
<protein>
    <recommendedName>
        <fullName evidence="12">Chloride channel protein</fullName>
    </recommendedName>
</protein>
<keyword evidence="7 12" id="KW-0406">Ion transport</keyword>
<sequence>MPDNFSALHVPLVPLPEGSAVFEGGSDEASTSYRSDEVDERFRAAALAGRGRGLWQTLRGLLHLGHDAESAGVNHHYTREERLRLADIDGIDYLPPNSAVFRRWLAKQPHRRLWDRWFMMGSIGVTVALIGWALFFAIERLATAKYHAVRWLLSRQSLGVAKLFVAWLFNLAYSLALVFASTWTVVTIAPEAAGAGVAEVMAYLNGCNLPRVFNIRTLLVKFVSCAAAVGSGLPVGPEGPMVHIGAMAGAALSQGHSTSLGFSTGLFRRFQNPKDKRDFVTAGTAVGIAVAFSAPIGGLLFAFEELSSAFSQALGWQIFFACMIAVLALDTLRSAQHSLGRGHFGLFDGDTSTIFFEVQTVLANHVAAMAPAALIGVLAGLLAIGFTVINLKVARLRIRVLRGKRWWRMAEPCLLMGAFVTLGMLLPLAFPCTPTQCYIEQGQTQPVCPPGVSPNVQRIVEQSLELYTCSAGGADSETPAEARNGTLPRSYNELATLMSVTGEDAIRHLLSRGTHREFGYAALLVMLVFYFGGAVWAAGSAIASGLFVPMLLIGSCVGRLVGLAAVDIAASGGRGSAGAPPGVFLPPSPWAWVDPGAFALIGAGAFMGGVTRLTISLAVIMMEVSNDVRMLLPILVGILVAKWVADAATHSLYHGLLEVKCVPWLPPEPSARRPLDLVPVRYAMAAPAVTLNERMAVEALRGILRDTRHSGFPVVRATPAGQVFVGLLARDHLMVLLRRVMARGLPGANGEAGQDDIAFEDLSRHFVSAAARSLILEQQLAVLQARGTPGGNGEQVASACEVEGELDLTPYIHTSAPAVPETFSLERAYALFRSLGARHLTVVDAHNRVKGVVTRKDLLGYRLDEAVDRAQAAGVLPSSLSASSSRLRAWRSPGSPLPGV</sequence>
<evidence type="ECO:0000256" key="12">
    <source>
        <dbReference type="RuleBase" id="RU361221"/>
    </source>
</evidence>
<feature type="domain" description="CBS" evidence="13">
    <location>
        <begin position="812"/>
        <end position="869"/>
    </location>
</feature>
<keyword evidence="3 12" id="KW-0813">Transport</keyword>
<evidence type="ECO:0000313" key="15">
    <source>
        <dbReference type="Proteomes" id="UP001445335"/>
    </source>
</evidence>
<feature type="transmembrane region" description="Helical" evidence="12">
    <location>
        <begin position="546"/>
        <end position="566"/>
    </location>
</feature>
<keyword evidence="9 12" id="KW-0472">Membrane</keyword>
<feature type="transmembrane region" description="Helical" evidence="12">
    <location>
        <begin position="279"/>
        <end position="302"/>
    </location>
</feature>
<dbReference type="PANTHER" id="PTHR11689:SF89">
    <property type="entry name" value="CHLORIDE CHANNEL PROTEIN"/>
    <property type="match status" value="1"/>
</dbReference>
<dbReference type="GO" id="GO:0016020">
    <property type="term" value="C:membrane"/>
    <property type="evidence" value="ECO:0007669"/>
    <property type="project" value="UniProtKB-SubCell"/>
</dbReference>
<evidence type="ECO:0000256" key="6">
    <source>
        <dbReference type="ARBA" id="ARBA00022989"/>
    </source>
</evidence>
<dbReference type="Proteomes" id="UP001445335">
    <property type="component" value="Unassembled WGS sequence"/>
</dbReference>
<evidence type="ECO:0000256" key="4">
    <source>
        <dbReference type="ARBA" id="ARBA00022692"/>
    </source>
</evidence>
<dbReference type="Gene3D" id="1.10.3080.10">
    <property type="entry name" value="Clc chloride channel"/>
    <property type="match status" value="1"/>
</dbReference>
<keyword evidence="15" id="KW-1185">Reference proteome</keyword>
<evidence type="ECO:0000256" key="11">
    <source>
        <dbReference type="PROSITE-ProRule" id="PRU00703"/>
    </source>
</evidence>
<dbReference type="SMART" id="SM00116">
    <property type="entry name" value="CBS"/>
    <property type="match status" value="2"/>
</dbReference>
<feature type="transmembrane region" description="Helical" evidence="12">
    <location>
        <begin position="518"/>
        <end position="539"/>
    </location>
</feature>
<dbReference type="GO" id="GO:0005254">
    <property type="term" value="F:chloride channel activity"/>
    <property type="evidence" value="ECO:0007669"/>
    <property type="project" value="UniProtKB-UniRule"/>
</dbReference>
<evidence type="ECO:0000256" key="1">
    <source>
        <dbReference type="ARBA" id="ARBA00004141"/>
    </source>
</evidence>
<evidence type="ECO:0000256" key="5">
    <source>
        <dbReference type="ARBA" id="ARBA00022737"/>
    </source>
</evidence>
<evidence type="ECO:0000256" key="8">
    <source>
        <dbReference type="ARBA" id="ARBA00023122"/>
    </source>
</evidence>
<proteinExistence type="inferred from homology"/>
<evidence type="ECO:0000256" key="10">
    <source>
        <dbReference type="ARBA" id="ARBA00023214"/>
    </source>
</evidence>
<dbReference type="InterPro" id="IPR046342">
    <property type="entry name" value="CBS_dom_sf"/>
</dbReference>
<dbReference type="SUPFAM" id="SSF81340">
    <property type="entry name" value="Clc chloride channel"/>
    <property type="match status" value="1"/>
</dbReference>
<dbReference type="EMBL" id="JALJOU010000012">
    <property type="protein sequence ID" value="KAK9840815.1"/>
    <property type="molecule type" value="Genomic_DNA"/>
</dbReference>